<evidence type="ECO:0000313" key="2">
    <source>
        <dbReference type="RefSeq" id="XP_016480230.1"/>
    </source>
</evidence>
<feature type="region of interest" description="Disordered" evidence="1">
    <location>
        <begin position="1"/>
        <end position="54"/>
    </location>
</feature>
<feature type="compositionally biased region" description="Acidic residues" evidence="1">
    <location>
        <begin position="350"/>
        <end position="359"/>
    </location>
</feature>
<dbReference type="AlphaFoldDB" id="A0A1S4AUI1"/>
<sequence>MPKSSQTPSKSKLSSKAEAKSKIMKPKSKKSAKLSSEPILTPAPSPSISSTVPASSSYVPAALTIPTSTASPLPKPTTHAPEPTAKNTSKSTKFKATPRKSVKKVPDAVTKVDTVVKESVVQGESVPVIANQVQNPHSKLDVLVSNIYVAPLDSLPSTSEKPKVEEFTVENGVCDMGKEVDTTTVGPVVEGERSKEPMQKEASDSLSFSWTENEDDDGVNEEENSENKGASGDEKESDTDDKIGKQVNDSAEEENHSEVEDNSESEGEDQEKVSESEGVDEESEEENKNLSEKSEGFMPNGNTVIAPSEETGEEKRTQKPRSLLTPFTGDEEVRSAKKPRKKVSIVEPMVELDGEDESESASLTKSSTPKRKVAKITKTAMPSARTSRGNTRKNVPAAVDRLTKFRNR</sequence>
<feature type="compositionally biased region" description="Low complexity" evidence="1">
    <location>
        <begin position="33"/>
        <end position="54"/>
    </location>
</feature>
<feature type="compositionally biased region" description="Acidic residues" evidence="1">
    <location>
        <begin position="212"/>
        <end position="224"/>
    </location>
</feature>
<feature type="compositionally biased region" description="Acidic residues" evidence="1">
    <location>
        <begin position="260"/>
        <end position="269"/>
    </location>
</feature>
<organism evidence="2">
    <name type="scientific">Nicotiana tabacum</name>
    <name type="common">Common tobacco</name>
    <dbReference type="NCBI Taxonomy" id="4097"/>
    <lineage>
        <taxon>Eukaryota</taxon>
        <taxon>Viridiplantae</taxon>
        <taxon>Streptophyta</taxon>
        <taxon>Embryophyta</taxon>
        <taxon>Tracheophyta</taxon>
        <taxon>Spermatophyta</taxon>
        <taxon>Magnoliopsida</taxon>
        <taxon>eudicotyledons</taxon>
        <taxon>Gunneridae</taxon>
        <taxon>Pentapetalae</taxon>
        <taxon>asterids</taxon>
        <taxon>lamiids</taxon>
        <taxon>Solanales</taxon>
        <taxon>Solanaceae</taxon>
        <taxon>Nicotianoideae</taxon>
        <taxon>Nicotianeae</taxon>
        <taxon>Nicotiana</taxon>
    </lineage>
</organism>
<feature type="region of interest" description="Disordered" evidence="1">
    <location>
        <begin position="66"/>
        <end position="102"/>
    </location>
</feature>
<dbReference type="RefSeq" id="XP_016480230.1">
    <property type="nucleotide sequence ID" value="XM_016624744.1"/>
</dbReference>
<accession>A0A1S4AUI1</accession>
<dbReference type="OrthoDB" id="10342996at2759"/>
<feature type="compositionally biased region" description="Basic and acidic residues" evidence="1">
    <location>
        <begin position="286"/>
        <end position="295"/>
    </location>
</feature>
<dbReference type="KEGG" id="nta:107801417"/>
<dbReference type="PaxDb" id="4097-A0A1S4AUI1"/>
<feature type="compositionally biased region" description="Basic and acidic residues" evidence="1">
    <location>
        <begin position="190"/>
        <end position="203"/>
    </location>
</feature>
<reference evidence="2" key="1">
    <citation type="submission" date="2025-08" db="UniProtKB">
        <authorList>
            <consortium name="RefSeq"/>
        </authorList>
    </citation>
    <scope>IDENTIFICATION</scope>
</reference>
<protein>
    <submittedName>
        <fullName evidence="2">Serine/threonine-protein kinase rio2-like</fullName>
    </submittedName>
</protein>
<feature type="region of interest" description="Disordered" evidence="1">
    <location>
        <begin position="175"/>
        <end position="408"/>
    </location>
</feature>
<feature type="compositionally biased region" description="Basic residues" evidence="1">
    <location>
        <begin position="92"/>
        <end position="102"/>
    </location>
</feature>
<evidence type="ECO:0000256" key="1">
    <source>
        <dbReference type="SAM" id="MobiDB-lite"/>
    </source>
</evidence>
<feature type="compositionally biased region" description="Basic residues" evidence="1">
    <location>
        <begin position="22"/>
        <end position="32"/>
    </location>
</feature>
<name>A0A1S4AUI1_TOBAC</name>
<proteinExistence type="predicted"/>
<feature type="compositionally biased region" description="Low complexity" evidence="1">
    <location>
        <begin position="1"/>
        <end position="14"/>
    </location>
</feature>
<feature type="compositionally biased region" description="Polar residues" evidence="1">
    <location>
        <begin position="384"/>
        <end position="393"/>
    </location>
</feature>
<gene>
    <name evidence="2" type="primary">LOC107801417</name>
</gene>